<accession>A0A7S3X6C2</accession>
<keyword evidence="1" id="KW-1133">Transmembrane helix</keyword>
<organism evidence="2">
    <name type="scientific">Emiliania huxleyi</name>
    <name type="common">Coccolithophore</name>
    <name type="synonym">Pontosphaera huxleyi</name>
    <dbReference type="NCBI Taxonomy" id="2903"/>
    <lineage>
        <taxon>Eukaryota</taxon>
        <taxon>Haptista</taxon>
        <taxon>Haptophyta</taxon>
        <taxon>Prymnesiophyceae</taxon>
        <taxon>Isochrysidales</taxon>
        <taxon>Noelaerhabdaceae</taxon>
        <taxon>Emiliania</taxon>
    </lineage>
</organism>
<feature type="transmembrane region" description="Helical" evidence="1">
    <location>
        <begin position="211"/>
        <end position="229"/>
    </location>
</feature>
<keyword evidence="1" id="KW-0472">Membrane</keyword>
<feature type="transmembrane region" description="Helical" evidence="1">
    <location>
        <begin position="149"/>
        <end position="166"/>
    </location>
</feature>
<evidence type="ECO:0000313" key="2">
    <source>
        <dbReference type="EMBL" id="CAE0595147.1"/>
    </source>
</evidence>
<gene>
    <name evidence="2" type="ORF">EHUX00137_LOCUS44822</name>
</gene>
<evidence type="ECO:0000256" key="1">
    <source>
        <dbReference type="SAM" id="Phobius"/>
    </source>
</evidence>
<protein>
    <submittedName>
        <fullName evidence="2">Uncharacterized protein</fullName>
    </submittedName>
</protein>
<feature type="transmembrane region" description="Helical" evidence="1">
    <location>
        <begin position="268"/>
        <end position="290"/>
    </location>
</feature>
<proteinExistence type="predicted"/>
<dbReference type="AlphaFoldDB" id="A0A7S3X6C2"/>
<feature type="transmembrane region" description="Helical" evidence="1">
    <location>
        <begin position="20"/>
        <end position="39"/>
    </location>
</feature>
<sequence>MLFFARPPPTPPPPPPPVASGFAAALIFCGAAACVTAALRNTPAPGKSGLGLQIGGLIVSVVSVALPGRFDSDADVLVRSPWPTLFNPAGFAFAIWGVIYLGEAAGVLALAVNREAARAAAPAAPAWLSANCAQALWCAAFRPWALSRLWLSSACLAATAACLVVSQRTAAPALRGPLGALVSVPRSLHAGWVTAAALVNVNAWAGSASLGAARCFAAAVLSLLAAAALADSYARLGLLSAAAAVGWALFAVSRGAAVGPDAAALGPLALDGLATASAAVAAAVAVSIAVRGAQHLRTTPTLADMVEE</sequence>
<dbReference type="PROSITE" id="PS51257">
    <property type="entry name" value="PROKAR_LIPOPROTEIN"/>
    <property type="match status" value="1"/>
</dbReference>
<keyword evidence="1" id="KW-0812">Transmembrane</keyword>
<feature type="transmembrane region" description="Helical" evidence="1">
    <location>
        <begin position="236"/>
        <end position="256"/>
    </location>
</feature>
<feature type="transmembrane region" description="Helical" evidence="1">
    <location>
        <begin position="90"/>
        <end position="112"/>
    </location>
</feature>
<dbReference type="EMBL" id="HBIR01057638">
    <property type="protein sequence ID" value="CAE0595147.1"/>
    <property type="molecule type" value="Transcribed_RNA"/>
</dbReference>
<name>A0A7S3X6C2_EMIHU</name>
<feature type="transmembrane region" description="Helical" evidence="1">
    <location>
        <begin position="51"/>
        <end position="70"/>
    </location>
</feature>
<reference evidence="2" key="1">
    <citation type="submission" date="2021-01" db="EMBL/GenBank/DDBJ databases">
        <authorList>
            <person name="Corre E."/>
            <person name="Pelletier E."/>
            <person name="Niang G."/>
            <person name="Scheremetjew M."/>
            <person name="Finn R."/>
            <person name="Kale V."/>
            <person name="Holt S."/>
            <person name="Cochrane G."/>
            <person name="Meng A."/>
            <person name="Brown T."/>
            <person name="Cohen L."/>
        </authorList>
    </citation>
    <scope>NUCLEOTIDE SEQUENCE</scope>
    <source>
        <strain evidence="2">379</strain>
    </source>
</reference>